<feature type="transmembrane region" description="Helical" evidence="6">
    <location>
        <begin position="211"/>
        <end position="229"/>
    </location>
</feature>
<dbReference type="Gene3D" id="1.20.1250.20">
    <property type="entry name" value="MFS general substrate transporter like domains"/>
    <property type="match status" value="1"/>
</dbReference>
<dbReference type="Proteomes" id="UP000054342">
    <property type="component" value="Unassembled WGS sequence"/>
</dbReference>
<feature type="transmembrane region" description="Helical" evidence="6">
    <location>
        <begin position="300"/>
        <end position="322"/>
    </location>
</feature>
<dbReference type="CDD" id="cd17323">
    <property type="entry name" value="MFS_Tpo1_MDR_like"/>
    <property type="match status" value="1"/>
</dbReference>
<dbReference type="InterPro" id="IPR011701">
    <property type="entry name" value="MFS"/>
</dbReference>
<evidence type="ECO:0000256" key="5">
    <source>
        <dbReference type="SAM" id="MobiDB-lite"/>
    </source>
</evidence>
<feature type="domain" description="Major facilitator superfamily (MFS) profile" evidence="7">
    <location>
        <begin position="168"/>
        <end position="621"/>
    </location>
</feature>
<dbReference type="InterPro" id="IPR036259">
    <property type="entry name" value="MFS_trans_sf"/>
</dbReference>
<dbReference type="InterPro" id="IPR020846">
    <property type="entry name" value="MFS_dom"/>
</dbReference>
<feature type="transmembrane region" description="Helical" evidence="6">
    <location>
        <begin position="173"/>
        <end position="191"/>
    </location>
</feature>
<dbReference type="AlphaFoldDB" id="A0A0D2EYQ8"/>
<keyword evidence="2 6" id="KW-0812">Transmembrane</keyword>
<dbReference type="RefSeq" id="XP_013313485.1">
    <property type="nucleotide sequence ID" value="XM_013458031.1"/>
</dbReference>
<evidence type="ECO:0000256" key="2">
    <source>
        <dbReference type="ARBA" id="ARBA00022692"/>
    </source>
</evidence>
<dbReference type="EMBL" id="KN847321">
    <property type="protein sequence ID" value="KIW52899.1"/>
    <property type="molecule type" value="Genomic_DNA"/>
</dbReference>
<feature type="transmembrane region" description="Helical" evidence="6">
    <location>
        <begin position="241"/>
        <end position="259"/>
    </location>
</feature>
<feature type="compositionally biased region" description="Polar residues" evidence="5">
    <location>
        <begin position="1"/>
        <end position="23"/>
    </location>
</feature>
<accession>A0A0D2EYQ8</accession>
<evidence type="ECO:0000256" key="3">
    <source>
        <dbReference type="ARBA" id="ARBA00022989"/>
    </source>
</evidence>
<feature type="region of interest" description="Disordered" evidence="5">
    <location>
        <begin position="49"/>
        <end position="116"/>
    </location>
</feature>
<feature type="transmembrane region" description="Helical" evidence="6">
    <location>
        <begin position="401"/>
        <end position="423"/>
    </location>
</feature>
<proteinExistence type="predicted"/>
<dbReference type="Pfam" id="PF07690">
    <property type="entry name" value="MFS_1"/>
    <property type="match status" value="1"/>
</dbReference>
<dbReference type="PANTHER" id="PTHR23502:SF59">
    <property type="entry name" value="MULTIDRUG TRANSPORTER, PUTATIVE (AFU_ORTHOLOGUE AFUA_1G10370)-RELATED"/>
    <property type="match status" value="1"/>
</dbReference>
<sequence>MTSAISESLPQTDKSTTFASTVSFPGKDDEGETCIYHGFSMSDIHAKDHAETPNQRLSPTDTTSSGGLSRDLSRQTTNPEYGDLVPDPGQDGQSEKTRRDTSASRSRTSGRDLTLTRTVTRRETVLSRIRTRPPIGIFSHPLEHQKTTVEDLVDFDGLDDPYRPLNWAMKKKVITTALYGFTTMTATWASSAYSPGTRQVAEQFGVGMQTATLGTTLFLFAFGIGPLLWAPLSEVYGRKNAVLPPMFVAACFSFGTAAAKDIQTIMITRFFAGFFASAPVTNTGGVLSDLFPSSQRGIAIASYAMAVVIGPVFGPIVGAALVVQPSLRWRWTEYLTGIIQLFVLLLDIIFLDESYPPRLLVYKARRLRHQSGNWALHAKFEEWDVSIKELASKFLIRPFQLLLTPICALVALYASFCYGILYMQLGAIPIIFAEHRHWKEFPSLLPFLAILLGAVSGAAINVYNQIIYNRKSGGKVAPELRLPPMMFGSFLFSSGMFLTGWTADPKFHWIAPVIGLYMTGLGFFTIFQAALNYLVDTFQRYAASAVAANSKSSHSKCATGRTKQAPSLFEIMFCRSISSYCDPIVRSCWHTVGDEHIRLLRSGINSGAIFLLHIWQEDQAE</sequence>
<feature type="region of interest" description="Disordered" evidence="5">
    <location>
        <begin position="1"/>
        <end position="34"/>
    </location>
</feature>
<reference evidence="8 9" key="1">
    <citation type="submission" date="2015-01" db="EMBL/GenBank/DDBJ databases">
        <title>The Genome Sequence of Exophiala xenobiotica CBS118157.</title>
        <authorList>
            <consortium name="The Broad Institute Genomics Platform"/>
            <person name="Cuomo C."/>
            <person name="de Hoog S."/>
            <person name="Gorbushina A."/>
            <person name="Stielow B."/>
            <person name="Teixiera M."/>
            <person name="Abouelleil A."/>
            <person name="Chapman S.B."/>
            <person name="Priest M."/>
            <person name="Young S.K."/>
            <person name="Wortman J."/>
            <person name="Nusbaum C."/>
            <person name="Birren B."/>
        </authorList>
    </citation>
    <scope>NUCLEOTIDE SEQUENCE [LARGE SCALE GENOMIC DNA]</scope>
    <source>
        <strain evidence="8 9">CBS 118157</strain>
    </source>
</reference>
<dbReference type="SUPFAM" id="SSF103473">
    <property type="entry name" value="MFS general substrate transporter"/>
    <property type="match status" value="1"/>
</dbReference>
<evidence type="ECO:0000256" key="4">
    <source>
        <dbReference type="ARBA" id="ARBA00023136"/>
    </source>
</evidence>
<organism evidence="8 9">
    <name type="scientific">Exophiala xenobiotica</name>
    <dbReference type="NCBI Taxonomy" id="348802"/>
    <lineage>
        <taxon>Eukaryota</taxon>
        <taxon>Fungi</taxon>
        <taxon>Dikarya</taxon>
        <taxon>Ascomycota</taxon>
        <taxon>Pezizomycotina</taxon>
        <taxon>Eurotiomycetes</taxon>
        <taxon>Chaetothyriomycetidae</taxon>
        <taxon>Chaetothyriales</taxon>
        <taxon>Herpotrichiellaceae</taxon>
        <taxon>Exophiala</taxon>
    </lineage>
</organism>
<dbReference type="GO" id="GO:0022857">
    <property type="term" value="F:transmembrane transporter activity"/>
    <property type="evidence" value="ECO:0007669"/>
    <property type="project" value="InterPro"/>
</dbReference>
<feature type="transmembrane region" description="Helical" evidence="6">
    <location>
        <begin position="265"/>
        <end position="288"/>
    </location>
</feature>
<evidence type="ECO:0000313" key="9">
    <source>
        <dbReference type="Proteomes" id="UP000054342"/>
    </source>
</evidence>
<keyword evidence="3 6" id="KW-1133">Transmembrane helix</keyword>
<dbReference type="FunFam" id="1.20.1250.20:FF:000011">
    <property type="entry name" value="MFS multidrug transporter, putative"/>
    <property type="match status" value="1"/>
</dbReference>
<feature type="compositionally biased region" description="Basic and acidic residues" evidence="5">
    <location>
        <begin position="93"/>
        <end position="102"/>
    </location>
</feature>
<dbReference type="PROSITE" id="PS50850">
    <property type="entry name" value="MFS"/>
    <property type="match status" value="1"/>
</dbReference>
<keyword evidence="4 6" id="KW-0472">Membrane</keyword>
<evidence type="ECO:0000256" key="6">
    <source>
        <dbReference type="SAM" id="Phobius"/>
    </source>
</evidence>
<dbReference type="OrthoDB" id="9986881at2759"/>
<dbReference type="GeneID" id="25330419"/>
<evidence type="ECO:0000259" key="7">
    <source>
        <dbReference type="PROSITE" id="PS50850"/>
    </source>
</evidence>
<evidence type="ECO:0000256" key="1">
    <source>
        <dbReference type="ARBA" id="ARBA00004141"/>
    </source>
</evidence>
<name>A0A0D2EYQ8_9EURO</name>
<dbReference type="PANTHER" id="PTHR23502">
    <property type="entry name" value="MAJOR FACILITATOR SUPERFAMILY"/>
    <property type="match status" value="1"/>
</dbReference>
<keyword evidence="9" id="KW-1185">Reference proteome</keyword>
<dbReference type="GO" id="GO:0005886">
    <property type="term" value="C:plasma membrane"/>
    <property type="evidence" value="ECO:0007669"/>
    <property type="project" value="TreeGrafter"/>
</dbReference>
<feature type="transmembrane region" description="Helical" evidence="6">
    <location>
        <begin position="443"/>
        <end position="463"/>
    </location>
</feature>
<feature type="compositionally biased region" description="Low complexity" evidence="5">
    <location>
        <begin position="103"/>
        <end position="116"/>
    </location>
</feature>
<dbReference type="STRING" id="348802.A0A0D2EYQ8"/>
<protein>
    <recommendedName>
        <fullName evidence="7">Major facilitator superfamily (MFS) profile domain-containing protein</fullName>
    </recommendedName>
</protein>
<gene>
    <name evidence="8" type="ORF">PV05_08511</name>
</gene>
<comment type="subcellular location">
    <subcellularLocation>
        <location evidence="1">Membrane</location>
        <topology evidence="1">Multi-pass membrane protein</topology>
    </subcellularLocation>
</comment>
<feature type="transmembrane region" description="Helical" evidence="6">
    <location>
        <begin position="509"/>
        <end position="535"/>
    </location>
</feature>
<evidence type="ECO:0000313" key="8">
    <source>
        <dbReference type="EMBL" id="KIW52899.1"/>
    </source>
</evidence>
<feature type="compositionally biased region" description="Polar residues" evidence="5">
    <location>
        <begin position="52"/>
        <end position="67"/>
    </location>
</feature>
<feature type="transmembrane region" description="Helical" evidence="6">
    <location>
        <begin position="484"/>
        <end position="503"/>
    </location>
</feature>